<dbReference type="OrthoDB" id="10688598at2759"/>
<evidence type="ECO:0000313" key="3">
    <source>
        <dbReference type="EMBL" id="KAA1119604.1"/>
    </source>
</evidence>
<reference evidence="3 4" key="1">
    <citation type="submission" date="2019-05" db="EMBL/GenBank/DDBJ databases">
        <title>Emergence of the Ug99 lineage of the wheat stem rust pathogen through somatic hybridization.</title>
        <authorList>
            <person name="Li F."/>
            <person name="Upadhyaya N.M."/>
            <person name="Sperschneider J."/>
            <person name="Matny O."/>
            <person name="Nguyen-Phuc H."/>
            <person name="Mago R."/>
            <person name="Raley C."/>
            <person name="Miller M.E."/>
            <person name="Silverstein K.A.T."/>
            <person name="Henningsen E."/>
            <person name="Hirsch C.D."/>
            <person name="Visser B."/>
            <person name="Pretorius Z.A."/>
            <person name="Steffenson B.J."/>
            <person name="Schwessinger B."/>
            <person name="Dodds P.N."/>
            <person name="Figueroa M."/>
        </authorList>
    </citation>
    <scope>NUCLEOTIDE SEQUENCE [LARGE SCALE GENOMIC DNA]</scope>
    <source>
        <strain evidence="3">21-0</strain>
    </source>
</reference>
<protein>
    <submittedName>
        <fullName evidence="3">Uncharacterized protein</fullName>
    </submittedName>
</protein>
<organism evidence="3 4">
    <name type="scientific">Puccinia graminis f. sp. tritici</name>
    <dbReference type="NCBI Taxonomy" id="56615"/>
    <lineage>
        <taxon>Eukaryota</taxon>
        <taxon>Fungi</taxon>
        <taxon>Dikarya</taxon>
        <taxon>Basidiomycota</taxon>
        <taxon>Pucciniomycotina</taxon>
        <taxon>Pucciniomycetes</taxon>
        <taxon>Pucciniales</taxon>
        <taxon>Pucciniaceae</taxon>
        <taxon>Puccinia</taxon>
    </lineage>
</organism>
<proteinExistence type="predicted"/>
<keyword evidence="4" id="KW-1185">Reference proteome</keyword>
<dbReference type="Proteomes" id="UP000324748">
    <property type="component" value="Unassembled WGS sequence"/>
</dbReference>
<keyword evidence="2" id="KW-0732">Signal</keyword>
<gene>
    <name evidence="3" type="ORF">PGT21_029965</name>
</gene>
<sequence length="697" mass="79366">MGRPPALVKWSTSSWLLGAWAIITASTNDQFVPGLHSTAHLLDPRAKCSDIHNDDINFFELDEYLSSREIGGSSTSVQSGQAARSSPVQQKHADILSQPLKLSSHSARKSPTDCSLALQANTSSKNHHFISKQSLSAILAPSTTSSEQFNSGLTDHSWSPHNIMDDLYESYDLDEFFDLLEKTGSKGASSMESSEVPDQVSTRESCEKIDCAAQTPQKECSIPTNKPLISDNSLQDVTIPERIGFTKYINCREFLGQKKSSDVADHLMFHWPTPFHLGIGREEEIQTISPGNHHQPIPDFESHGLGREENLCSFDSIPVMSQVQYPKVSERCSRSMVLVPGRSQGGSRSYEYTKEFAGLDLSIPMISKSGCPTVSARCIRSMISVPDIPDREAPLYPNRKKLADGNNPIPINTKTNYPPVSARCHRLMIQAEDSTPSQLPRMRFDIYTLSCEKLEEEHQEKLDEVLKLFGSAWENPLTIRLSQFKKTFTPIIFSRLVSAGSTTKSKRDQKASKDRLLSVKSKSFQEHKHIWYRYWNIQTGIDFETEYLPSITRTQFKEVFPLYLFYVEMILTIIPRCAEVDERGDYSYTQELREASRLFLGLENPFQDPLNDPDELWTEKRAKLSVQIERSKAQRPQVLWIFLDLWVRERYPELWTSQLKKTRRSISSHAKGFFNYIFCFSIVRLSRYYQGLLPQPN</sequence>
<dbReference type="EMBL" id="VSWC01000001">
    <property type="protein sequence ID" value="KAA1119604.1"/>
    <property type="molecule type" value="Genomic_DNA"/>
</dbReference>
<feature type="chain" id="PRO_5023023066" evidence="2">
    <location>
        <begin position="26"/>
        <end position="697"/>
    </location>
</feature>
<feature type="signal peptide" evidence="2">
    <location>
        <begin position="1"/>
        <end position="25"/>
    </location>
</feature>
<name>A0A5B0R3T3_PUCGR</name>
<feature type="compositionally biased region" description="Polar residues" evidence="1">
    <location>
        <begin position="72"/>
        <end position="89"/>
    </location>
</feature>
<evidence type="ECO:0000256" key="1">
    <source>
        <dbReference type="SAM" id="MobiDB-lite"/>
    </source>
</evidence>
<feature type="region of interest" description="Disordered" evidence="1">
    <location>
        <begin position="70"/>
        <end position="91"/>
    </location>
</feature>
<evidence type="ECO:0000256" key="2">
    <source>
        <dbReference type="SAM" id="SignalP"/>
    </source>
</evidence>
<accession>A0A5B0R3T3</accession>
<evidence type="ECO:0000313" key="4">
    <source>
        <dbReference type="Proteomes" id="UP000324748"/>
    </source>
</evidence>
<dbReference type="AlphaFoldDB" id="A0A5B0R3T3"/>
<comment type="caution">
    <text evidence="3">The sequence shown here is derived from an EMBL/GenBank/DDBJ whole genome shotgun (WGS) entry which is preliminary data.</text>
</comment>